<evidence type="ECO:0000259" key="18">
    <source>
        <dbReference type="Pfam" id="PF04423"/>
    </source>
</evidence>
<dbReference type="FunCoup" id="K0KM13">
    <property type="interactions" value="1061"/>
</dbReference>
<evidence type="ECO:0000256" key="11">
    <source>
        <dbReference type="ARBA" id="ARBA00022833"/>
    </source>
</evidence>
<evidence type="ECO:0000256" key="3">
    <source>
        <dbReference type="ARBA" id="ARBA00004286"/>
    </source>
</evidence>
<dbReference type="Pfam" id="PF13558">
    <property type="entry name" value="SbcC_Walker_B"/>
    <property type="match status" value="1"/>
</dbReference>
<comment type="caution">
    <text evidence="19">The sequence shown here is derived from an EMBL/GenBank/DDBJ whole genome shotgun (WGS) entry which is preliminary data.</text>
</comment>
<keyword evidence="20" id="KW-1185">Reference proteome</keyword>
<reference evidence="19 20" key="1">
    <citation type="journal article" date="2012" name="Eukaryot. Cell">
        <title>Draft genome sequence of Wickerhamomyces ciferrii NRRL Y-1031 F-60-10.</title>
        <authorList>
            <person name="Schneider J."/>
            <person name="Andrea H."/>
            <person name="Blom J."/>
            <person name="Jaenicke S."/>
            <person name="Ruckert C."/>
            <person name="Schorsch C."/>
            <person name="Szczepanowski R."/>
            <person name="Farwick M."/>
            <person name="Goesmann A."/>
            <person name="Puhler A."/>
            <person name="Schaffer S."/>
            <person name="Tauch A."/>
            <person name="Kohler T."/>
            <person name="Brinkrolf K."/>
        </authorList>
    </citation>
    <scope>NUCLEOTIDE SEQUENCE [LARGE SCALE GENOMIC DNA]</scope>
    <source>
        <strain evidence="20">ATCC 14091 / BCRC 22168 / CBS 111 / JCM 3599 / NBRC 0793 / NRRL Y-1031 F-60-10</strain>
    </source>
</reference>
<feature type="domain" description="Zinc-hook" evidence="18">
    <location>
        <begin position="616"/>
        <end position="665"/>
    </location>
</feature>
<comment type="catalytic activity">
    <reaction evidence="16">
        <text>ATP + H2O = ADP + phosphate + H(+)</text>
        <dbReference type="Rhea" id="RHEA:13065"/>
        <dbReference type="ChEBI" id="CHEBI:15377"/>
        <dbReference type="ChEBI" id="CHEBI:15378"/>
        <dbReference type="ChEBI" id="CHEBI:30616"/>
        <dbReference type="ChEBI" id="CHEBI:43474"/>
        <dbReference type="ChEBI" id="CHEBI:456216"/>
    </reaction>
</comment>
<dbReference type="GO" id="GO:0000794">
    <property type="term" value="C:condensed nuclear chromosome"/>
    <property type="evidence" value="ECO:0007669"/>
    <property type="project" value="TreeGrafter"/>
</dbReference>
<evidence type="ECO:0000256" key="1">
    <source>
        <dbReference type="ARBA" id="ARBA00001947"/>
    </source>
</evidence>
<evidence type="ECO:0000256" key="5">
    <source>
        <dbReference type="ARBA" id="ARBA00017893"/>
    </source>
</evidence>
<dbReference type="STRING" id="1206466.K0KM13"/>
<dbReference type="AlphaFoldDB" id="K0KM13"/>
<keyword evidence="9" id="KW-0227">DNA damage</keyword>
<evidence type="ECO:0000256" key="7">
    <source>
        <dbReference type="ARBA" id="ARBA00022723"/>
    </source>
</evidence>
<dbReference type="GO" id="GO:0051880">
    <property type="term" value="F:G-quadruplex DNA binding"/>
    <property type="evidence" value="ECO:0007669"/>
    <property type="project" value="TreeGrafter"/>
</dbReference>
<keyword evidence="7" id="KW-0479">Metal-binding</keyword>
<dbReference type="InterPro" id="IPR004584">
    <property type="entry name" value="Rad50_eukaryotes"/>
</dbReference>
<dbReference type="InterPro" id="IPR027417">
    <property type="entry name" value="P-loop_NTPase"/>
</dbReference>
<feature type="coiled-coil region" evidence="17">
    <location>
        <begin position="924"/>
        <end position="1056"/>
    </location>
</feature>
<keyword evidence="14" id="KW-0234">DNA repair</keyword>
<keyword evidence="12" id="KW-0067">ATP-binding</keyword>
<dbReference type="PANTHER" id="PTHR18867:SF12">
    <property type="entry name" value="DNA REPAIR PROTEIN RAD50"/>
    <property type="match status" value="1"/>
</dbReference>
<dbReference type="FunFam" id="3.40.50.300:FF:000947">
    <property type="entry name" value="DNA repair protein RAD50"/>
    <property type="match status" value="1"/>
</dbReference>
<dbReference type="Gene3D" id="3.40.50.300">
    <property type="entry name" value="P-loop containing nucleotide triphosphate hydrolases"/>
    <property type="match status" value="2"/>
</dbReference>
<dbReference type="GO" id="GO:0000722">
    <property type="term" value="P:telomere maintenance via recombination"/>
    <property type="evidence" value="ECO:0007669"/>
    <property type="project" value="TreeGrafter"/>
</dbReference>
<dbReference type="SUPFAM" id="SSF52540">
    <property type="entry name" value="P-loop containing nucleoside triphosphate hydrolases"/>
    <property type="match status" value="1"/>
</dbReference>
<keyword evidence="6" id="KW-0158">Chromosome</keyword>
<evidence type="ECO:0000256" key="17">
    <source>
        <dbReference type="SAM" id="Coils"/>
    </source>
</evidence>
<keyword evidence="8" id="KW-0547">Nucleotide-binding</keyword>
<evidence type="ECO:0000256" key="8">
    <source>
        <dbReference type="ARBA" id="ARBA00022741"/>
    </source>
</evidence>
<sequence>MVLTIIECLKYSTTGDLPPNSKGGAFLHDPKMTDEKEVRAQVKLAFTNASGVSMICTRAMLLTVKRTTATFKTLEGQLLALHRGERTTISTKCAELDAQVPTYLGVSKAILDYVIFCHQDESLWPLAEPSVLKKRFDEIFEALKFTKALDNIKVIRKDMAVEIKLLDQSVKHLKTDKERADRVKEKISVSNKQIEDYREETALLEEDLQRIAKESNELFKSNQEFQKVLSKLESYKHSQRSLNEQISRLEDSTRLLPESDEDIQYKLANFQSMVQEAQSKVNDLKYEVSDKQSNLKTLRQDYSHMIREEGQLKGKEAEYQENLQRRETLVNSIASKLGIDSSSGDVQSFESELTSLVDNSERSLESLVKTAKRAEADLSQKLKLVSDSKLKERQHRDYTLSDIEAHEKEIKAQNNKINDLDVNEGGLEYEKTKLEDLETKLNKLKGEKVVENLLKDIKTKNTEISNLEIELENIGNELSQSHKQADAHAKISLLKDEKRYREKALAKLIETNNEIFQKEQLNIEDLDKSYRAKVNKATAEAKRGEIDLSKLQDQFSKLESEASFKKTTISNYEKELESSLQKYNDEVEFGIDDYDDELGDAEKQYKLALENLKVTKTTLEFNKKALEIAESDHSCFLCSRKFDDKPGLTNFLKALKEKTNGDAEKSFQEDVVETKEYLDSLRSLSQIVDRVKTLKDKVKTLESEVAKSEPGYKKVESEFTTQKAKADEAKHKLESLNDIKNAVSEITRMKHDLSNVSSQLSDKEKELNDYGYSAKSLDELQKEQKEKHTTLKILRTEVNTLLEEKDSKQREVSILEGNVKDKRLAISIIERGLVEKENLLKSIEEYKNKIVKLQEQAAKSNGILEELEEQVNQASSELSAKQRENEVSIKNQQNEVSKFKDHQKEFSNLNGSITYYVDVDSKKLAKCQEEVSLISTLIAEHEEEIESTLARVSDEEKKLADTSSEERNLKNNLDIRHMQKQLDNIEHDIESLDAQNAESERDRYEERSAVLREQYSKMNADLAGKMGEVKQIEDQVKQFEKELRTEFKQVEQAYQEEWVKLQTKTLVSNDLNTYSKALDSAIMQYHSIKMKEINRTIDELWKGTYSGTDVDTIMIKSDQNTASKGNRTYNYRVVMVKQDAELDMRGRCSAGQKVLASIIIRLALAECFGTNCGVIALDEPTTNLDAENIESLARSLGNIIEMRQSQKNFQLIVITHDEKFLTYMNAAKYTDHFYKVRRNEAQKSQIDWVNISRVSE</sequence>
<proteinExistence type="inferred from homology"/>
<comment type="similarity">
    <text evidence="4">Belongs to the SMC family. RAD50 subfamily.</text>
</comment>
<dbReference type="Proteomes" id="UP000009328">
    <property type="component" value="Unassembled WGS sequence"/>
</dbReference>
<name>K0KM13_WICCF</name>
<dbReference type="PANTHER" id="PTHR18867">
    <property type="entry name" value="RAD50"/>
    <property type="match status" value="1"/>
</dbReference>
<keyword evidence="13 17" id="KW-0175">Coiled coil</keyword>
<dbReference type="GO" id="GO:0070192">
    <property type="term" value="P:chromosome organization involved in meiotic cell cycle"/>
    <property type="evidence" value="ECO:0007669"/>
    <property type="project" value="TreeGrafter"/>
</dbReference>
<dbReference type="GO" id="GO:0046872">
    <property type="term" value="F:metal ion binding"/>
    <property type="evidence" value="ECO:0007669"/>
    <property type="project" value="UniProtKB-KW"/>
</dbReference>
<dbReference type="GO" id="GO:0005524">
    <property type="term" value="F:ATP binding"/>
    <property type="evidence" value="ECO:0007669"/>
    <property type="project" value="UniProtKB-KW"/>
</dbReference>
<dbReference type="eggNOG" id="KOG0962">
    <property type="taxonomic scope" value="Eukaryota"/>
</dbReference>
<dbReference type="Pfam" id="PF04423">
    <property type="entry name" value="Rad50_zn_hook"/>
    <property type="match status" value="1"/>
</dbReference>
<evidence type="ECO:0000256" key="14">
    <source>
        <dbReference type="ARBA" id="ARBA00023204"/>
    </source>
</evidence>
<evidence type="ECO:0000256" key="10">
    <source>
        <dbReference type="ARBA" id="ARBA00022801"/>
    </source>
</evidence>
<feature type="coiled-coil region" evidence="17">
    <location>
        <begin position="534"/>
        <end position="561"/>
    </location>
</feature>
<dbReference type="GO" id="GO:0030870">
    <property type="term" value="C:Mre11 complex"/>
    <property type="evidence" value="ECO:0007669"/>
    <property type="project" value="InterPro"/>
</dbReference>
<evidence type="ECO:0000256" key="13">
    <source>
        <dbReference type="ARBA" id="ARBA00023054"/>
    </source>
</evidence>
<dbReference type="GO" id="GO:0043047">
    <property type="term" value="F:single-stranded telomeric DNA binding"/>
    <property type="evidence" value="ECO:0007669"/>
    <property type="project" value="TreeGrafter"/>
</dbReference>
<dbReference type="InterPro" id="IPR013134">
    <property type="entry name" value="Zn_hook_RAD50"/>
</dbReference>
<feature type="coiled-coil region" evidence="17">
    <location>
        <begin position="746"/>
        <end position="884"/>
    </location>
</feature>
<comment type="cofactor">
    <cofactor evidence="1">
        <name>Zn(2+)</name>
        <dbReference type="ChEBI" id="CHEBI:29105"/>
    </cofactor>
</comment>
<dbReference type="HOGENOM" id="CLU_006184_0_0_1"/>
<keyword evidence="15" id="KW-0539">Nucleus</keyword>
<evidence type="ECO:0000256" key="2">
    <source>
        <dbReference type="ARBA" id="ARBA00004123"/>
    </source>
</evidence>
<evidence type="ECO:0000313" key="19">
    <source>
        <dbReference type="EMBL" id="CCH42168.1"/>
    </source>
</evidence>
<feature type="coiled-coil region" evidence="17">
    <location>
        <begin position="403"/>
        <end position="484"/>
    </location>
</feature>
<dbReference type="GO" id="GO:0003691">
    <property type="term" value="F:double-stranded telomeric DNA binding"/>
    <property type="evidence" value="ECO:0007669"/>
    <property type="project" value="TreeGrafter"/>
</dbReference>
<evidence type="ECO:0000256" key="4">
    <source>
        <dbReference type="ARBA" id="ARBA00009439"/>
    </source>
</evidence>
<keyword evidence="11" id="KW-0862">Zinc</keyword>
<feature type="coiled-coil region" evidence="17">
    <location>
        <begin position="180"/>
        <end position="301"/>
    </location>
</feature>
<dbReference type="InParanoid" id="K0KM13"/>
<dbReference type="NCBIfam" id="TIGR00606">
    <property type="entry name" value="rad50"/>
    <property type="match status" value="1"/>
</dbReference>
<keyword evidence="10 19" id="KW-0378">Hydrolase</keyword>
<comment type="subcellular location">
    <subcellularLocation>
        <location evidence="3">Chromosome</location>
    </subcellularLocation>
    <subcellularLocation>
        <location evidence="2">Nucleus</location>
    </subcellularLocation>
</comment>
<evidence type="ECO:0000256" key="9">
    <source>
        <dbReference type="ARBA" id="ARBA00022763"/>
    </source>
</evidence>
<dbReference type="FunFam" id="3.40.50.300:FF:001195">
    <property type="entry name" value="DNA repair protein rad50"/>
    <property type="match status" value="1"/>
</dbReference>
<dbReference type="EMBL" id="CAIF01000039">
    <property type="protein sequence ID" value="CCH42168.1"/>
    <property type="molecule type" value="Genomic_DNA"/>
</dbReference>
<accession>K0KM13</accession>
<evidence type="ECO:0000256" key="16">
    <source>
        <dbReference type="ARBA" id="ARBA00049360"/>
    </source>
</evidence>
<dbReference type="GO" id="GO:0016887">
    <property type="term" value="F:ATP hydrolysis activity"/>
    <property type="evidence" value="ECO:0007669"/>
    <property type="project" value="InterPro"/>
</dbReference>
<evidence type="ECO:0000256" key="12">
    <source>
        <dbReference type="ARBA" id="ARBA00022840"/>
    </source>
</evidence>
<dbReference type="GO" id="GO:0006302">
    <property type="term" value="P:double-strand break repair"/>
    <property type="evidence" value="ECO:0007669"/>
    <property type="project" value="TreeGrafter"/>
</dbReference>
<protein>
    <recommendedName>
        <fullName evidence="5">DNA repair protein RAD50</fullName>
    </recommendedName>
</protein>
<evidence type="ECO:0000313" key="20">
    <source>
        <dbReference type="Proteomes" id="UP000009328"/>
    </source>
</evidence>
<gene>
    <name evidence="19" type="ORF">BN7_1712</name>
</gene>
<evidence type="ECO:0000256" key="15">
    <source>
        <dbReference type="ARBA" id="ARBA00023242"/>
    </source>
</evidence>
<organism evidence="19 20">
    <name type="scientific">Wickerhamomyces ciferrii (strain ATCC 14091 / BCRC 22168 / CBS 111 / JCM 3599 / NBRC 0793 / NRRL Y-1031 F-60-10)</name>
    <name type="common">Yeast</name>
    <name type="synonym">Pichia ciferrii</name>
    <dbReference type="NCBI Taxonomy" id="1206466"/>
    <lineage>
        <taxon>Eukaryota</taxon>
        <taxon>Fungi</taxon>
        <taxon>Dikarya</taxon>
        <taxon>Ascomycota</taxon>
        <taxon>Saccharomycotina</taxon>
        <taxon>Saccharomycetes</taxon>
        <taxon>Phaffomycetales</taxon>
        <taxon>Wickerhamomycetaceae</taxon>
        <taxon>Wickerhamomyces</taxon>
    </lineage>
</organism>
<evidence type="ECO:0000256" key="6">
    <source>
        <dbReference type="ARBA" id="ARBA00022454"/>
    </source>
</evidence>
<dbReference type="GO" id="GO:0007004">
    <property type="term" value="P:telomere maintenance via telomerase"/>
    <property type="evidence" value="ECO:0007669"/>
    <property type="project" value="TreeGrafter"/>
</dbReference>